<dbReference type="Gene3D" id="1.10.530.10">
    <property type="match status" value="1"/>
</dbReference>
<evidence type="ECO:0000313" key="4">
    <source>
        <dbReference type="EMBL" id="CBX28865.1"/>
    </source>
</evidence>
<dbReference type="PANTHER" id="PTHR37423">
    <property type="entry name" value="SOLUBLE LYTIC MUREIN TRANSGLYCOSYLASE-RELATED"/>
    <property type="match status" value="1"/>
</dbReference>
<dbReference type="InterPro" id="IPR008258">
    <property type="entry name" value="Transglycosylase_SLT_dom_1"/>
</dbReference>
<gene>
    <name evidence="4" type="ORF">N47_B20110</name>
</gene>
<organism evidence="4">
    <name type="scientific">uncultured Desulfobacterium sp</name>
    <dbReference type="NCBI Taxonomy" id="201089"/>
    <lineage>
        <taxon>Bacteria</taxon>
        <taxon>Pseudomonadati</taxon>
        <taxon>Thermodesulfobacteriota</taxon>
        <taxon>Desulfobacteria</taxon>
        <taxon>Desulfobacterales</taxon>
        <taxon>Desulfobacteriaceae</taxon>
        <taxon>Desulfobacterium</taxon>
        <taxon>environmental samples</taxon>
    </lineage>
</organism>
<protein>
    <submittedName>
        <fullName evidence="4">Putative murein lytic transglycosylase yjbJ</fullName>
    </submittedName>
</protein>
<accession>E1YEA6</accession>
<evidence type="ECO:0000256" key="1">
    <source>
        <dbReference type="ARBA" id="ARBA00007734"/>
    </source>
</evidence>
<dbReference type="InterPro" id="IPR025392">
    <property type="entry name" value="DUF4124"/>
</dbReference>
<dbReference type="InterPro" id="IPR023346">
    <property type="entry name" value="Lysozyme-like_dom_sf"/>
</dbReference>
<dbReference type="CAZy" id="GH23">
    <property type="family name" value="Glycoside Hydrolase Family 23"/>
</dbReference>
<dbReference type="AlphaFoldDB" id="E1YEA6"/>
<proteinExistence type="inferred from homology"/>
<name>E1YEA6_9BACT</name>
<sequence length="210" mass="23900">MLKYYLKITILFICFIMMVMTSGYTTSAYADIYKYIDKEGVIHFTNVPTNPSYDYRVFIKDNQKQTSKPRLSLYSSNAYDHMITEASKKHGVSFPLLKAVIKAESDFDPNAVSSAGALGLMQIMPENVKAFNMKDPFDPGENILAGTRYFKKLLERFDGKLDLALAAYNAGPGTVDSCKGIPPYKETEDYIERVMKYFYHFKQNSCDISQ</sequence>
<comment type="similarity">
    <text evidence="1">Belongs to the transglycosylase Slt family.</text>
</comment>
<dbReference type="PANTHER" id="PTHR37423:SF2">
    <property type="entry name" value="MEMBRANE-BOUND LYTIC MUREIN TRANSGLYCOSYLASE C"/>
    <property type="match status" value="1"/>
</dbReference>
<dbReference type="EMBL" id="FR695870">
    <property type="protein sequence ID" value="CBX28865.1"/>
    <property type="molecule type" value="Genomic_DNA"/>
</dbReference>
<evidence type="ECO:0000259" key="2">
    <source>
        <dbReference type="Pfam" id="PF01464"/>
    </source>
</evidence>
<feature type="domain" description="DUF4124" evidence="3">
    <location>
        <begin position="25"/>
        <end position="53"/>
    </location>
</feature>
<feature type="domain" description="Transglycosylase SLT" evidence="2">
    <location>
        <begin position="82"/>
        <end position="187"/>
    </location>
</feature>
<dbReference type="CDD" id="cd00254">
    <property type="entry name" value="LT-like"/>
    <property type="match status" value="1"/>
</dbReference>
<dbReference type="Pfam" id="PF13511">
    <property type="entry name" value="DUF4124"/>
    <property type="match status" value="1"/>
</dbReference>
<reference evidence="4" key="1">
    <citation type="journal article" date="2011" name="Environ. Microbiol.">
        <title>Genomic insights into the metabolic potential of the polycyclic aromatic hydrocarbon degrading sulfate-reducing Deltaproteobacterium N47.</title>
        <authorList>
            <person name="Bergmann F."/>
            <person name="Selesi D."/>
            <person name="Weinmaier T."/>
            <person name="Tischler P."/>
            <person name="Rattei T."/>
            <person name="Meckenstock R.U."/>
        </authorList>
    </citation>
    <scope>NUCLEOTIDE SEQUENCE</scope>
</reference>
<evidence type="ECO:0000259" key="3">
    <source>
        <dbReference type="Pfam" id="PF13511"/>
    </source>
</evidence>
<dbReference type="Pfam" id="PF01464">
    <property type="entry name" value="SLT"/>
    <property type="match status" value="1"/>
</dbReference>
<dbReference type="SUPFAM" id="SSF53955">
    <property type="entry name" value="Lysozyme-like"/>
    <property type="match status" value="1"/>
</dbReference>